<keyword evidence="1" id="KW-0472">Membrane</keyword>
<feature type="transmembrane region" description="Helical" evidence="1">
    <location>
        <begin position="433"/>
        <end position="453"/>
    </location>
</feature>
<protein>
    <recommendedName>
        <fullName evidence="2">Glycosyltransferase 2-like domain-containing protein</fullName>
    </recommendedName>
</protein>
<dbReference type="Proteomes" id="UP000178534">
    <property type="component" value="Unassembled WGS sequence"/>
</dbReference>
<name>A0A1G2DCS2_9BACT</name>
<organism evidence="3 4">
    <name type="scientific">Candidatus Lloydbacteria bacterium RIFCSPLOWO2_01_FULL_50_20</name>
    <dbReference type="NCBI Taxonomy" id="1798665"/>
    <lineage>
        <taxon>Bacteria</taxon>
        <taxon>Candidatus Lloydiibacteriota</taxon>
    </lineage>
</organism>
<dbReference type="PANTHER" id="PTHR36851">
    <property type="entry name" value="UNNAMED PRODUCT"/>
    <property type="match status" value="1"/>
</dbReference>
<dbReference type="STRING" id="1798665.A2942_04335"/>
<dbReference type="InterPro" id="IPR029044">
    <property type="entry name" value="Nucleotide-diphossugar_trans"/>
</dbReference>
<evidence type="ECO:0000259" key="2">
    <source>
        <dbReference type="Pfam" id="PF13632"/>
    </source>
</evidence>
<proteinExistence type="predicted"/>
<evidence type="ECO:0000313" key="4">
    <source>
        <dbReference type="Proteomes" id="UP000178534"/>
    </source>
</evidence>
<dbReference type="PANTHER" id="PTHR36851:SF1">
    <property type="entry name" value="GLYCO_TRANS_2-LIKE DOMAIN-CONTAINING PROTEIN"/>
    <property type="match status" value="1"/>
</dbReference>
<dbReference type="Gene3D" id="3.90.550.10">
    <property type="entry name" value="Spore Coat Polysaccharide Biosynthesis Protein SpsA, Chain A"/>
    <property type="match status" value="1"/>
</dbReference>
<reference evidence="3 4" key="1">
    <citation type="journal article" date="2016" name="Nat. Commun.">
        <title>Thousands of microbial genomes shed light on interconnected biogeochemical processes in an aquifer system.</title>
        <authorList>
            <person name="Anantharaman K."/>
            <person name="Brown C.T."/>
            <person name="Hug L.A."/>
            <person name="Sharon I."/>
            <person name="Castelle C.J."/>
            <person name="Probst A.J."/>
            <person name="Thomas B.C."/>
            <person name="Singh A."/>
            <person name="Wilkins M.J."/>
            <person name="Karaoz U."/>
            <person name="Brodie E.L."/>
            <person name="Williams K.H."/>
            <person name="Hubbard S.S."/>
            <person name="Banfield J.F."/>
        </authorList>
    </citation>
    <scope>NUCLEOTIDE SEQUENCE [LARGE SCALE GENOMIC DNA]</scope>
</reference>
<dbReference type="Pfam" id="PF13632">
    <property type="entry name" value="Glyco_trans_2_3"/>
    <property type="match status" value="1"/>
</dbReference>
<sequence>MEYKNTEYFKVGRALDLRGWDRVIYRMLEILPGFLSWGTIILVVVLSIYQPIVAAYFIIAFDLYWFLKTVYLSLHLRHNWKRLKYNLAADWSAMLGNLKYEHILHLVLLPTHKEGIEVIQQTVNGILETNYDKKKIALVLALEEKAGSEALEIAKTIQSEYADRFGYFLTTVHPGDVPGESAGKGSNISYAAEEARKLILDEHQIPYGDVIVSAFDIDTVPYKQYFSCVTWHFLTAPEPYKTSFQPVPFYNNNIWQAPTLARIVAGSSTFWQMMQQERPEKLATFSSHSVSFSALYEIGYWQKNMVSEDSRIFWNLYLAHNGNYSVLPLSYPVSMDANVAPHFFQTVRNIYKQHRRWTYGVENLPYILFGFIKNRQIPFWKKVSTSFVQIEGFWSLATNPIMIFLLGWLPVILGGDKFNKLVLSYNLPILTRNIMVITMLGLVISSIIFMSFLPERPKDKGLLAHLGMFLQWILVPFTIVIFGAVPGLDAQTRLMFGKYLGFWVTPKHRKKPQ</sequence>
<accession>A0A1G2DCS2</accession>
<keyword evidence="1" id="KW-1133">Transmembrane helix</keyword>
<dbReference type="SUPFAM" id="SSF53448">
    <property type="entry name" value="Nucleotide-diphospho-sugar transferases"/>
    <property type="match status" value="1"/>
</dbReference>
<gene>
    <name evidence="3" type="ORF">A2942_04335</name>
</gene>
<feature type="transmembrane region" description="Helical" evidence="1">
    <location>
        <begin position="30"/>
        <end position="49"/>
    </location>
</feature>
<dbReference type="AlphaFoldDB" id="A0A1G2DCS2"/>
<feature type="transmembrane region" description="Helical" evidence="1">
    <location>
        <begin position="392"/>
        <end position="413"/>
    </location>
</feature>
<dbReference type="EMBL" id="MHLP01000037">
    <property type="protein sequence ID" value="OGZ11447.1"/>
    <property type="molecule type" value="Genomic_DNA"/>
</dbReference>
<evidence type="ECO:0000313" key="3">
    <source>
        <dbReference type="EMBL" id="OGZ11447.1"/>
    </source>
</evidence>
<evidence type="ECO:0000256" key="1">
    <source>
        <dbReference type="SAM" id="Phobius"/>
    </source>
</evidence>
<comment type="caution">
    <text evidence="3">The sequence shown here is derived from an EMBL/GenBank/DDBJ whole genome shotgun (WGS) entry which is preliminary data.</text>
</comment>
<keyword evidence="1" id="KW-0812">Transmembrane</keyword>
<feature type="transmembrane region" description="Helical" evidence="1">
    <location>
        <begin position="462"/>
        <end position="485"/>
    </location>
</feature>
<feature type="transmembrane region" description="Helical" evidence="1">
    <location>
        <begin position="55"/>
        <end position="74"/>
    </location>
</feature>
<feature type="domain" description="Glycosyltransferase 2-like" evidence="2">
    <location>
        <begin position="216"/>
        <end position="410"/>
    </location>
</feature>
<dbReference type="InterPro" id="IPR001173">
    <property type="entry name" value="Glyco_trans_2-like"/>
</dbReference>